<dbReference type="InterPro" id="IPR016064">
    <property type="entry name" value="NAD/diacylglycerol_kinase_sf"/>
</dbReference>
<dbReference type="GO" id="GO:0016301">
    <property type="term" value="F:kinase activity"/>
    <property type="evidence" value="ECO:0007669"/>
    <property type="project" value="UniProtKB-KW"/>
</dbReference>
<dbReference type="SUPFAM" id="SSF111331">
    <property type="entry name" value="NAD kinase/diacylglycerol kinase-like"/>
    <property type="match status" value="1"/>
</dbReference>
<keyword evidence="2" id="KW-0547">Nucleotide-binding</keyword>
<dbReference type="RefSeq" id="WP_245913439.1">
    <property type="nucleotide sequence ID" value="NZ_OCNJ01000004.1"/>
</dbReference>
<evidence type="ECO:0000313" key="7">
    <source>
        <dbReference type="Proteomes" id="UP000219621"/>
    </source>
</evidence>
<dbReference type="SMART" id="SM00046">
    <property type="entry name" value="DAGKc"/>
    <property type="match status" value="1"/>
</dbReference>
<evidence type="ECO:0000259" key="5">
    <source>
        <dbReference type="PROSITE" id="PS50146"/>
    </source>
</evidence>
<dbReference type="Proteomes" id="UP000219621">
    <property type="component" value="Unassembled WGS sequence"/>
</dbReference>
<keyword evidence="4" id="KW-0067">ATP-binding</keyword>
<dbReference type="GO" id="GO:0005886">
    <property type="term" value="C:plasma membrane"/>
    <property type="evidence" value="ECO:0007669"/>
    <property type="project" value="TreeGrafter"/>
</dbReference>
<name>A0A286GHV8_9PROT</name>
<feature type="domain" description="DAGKc" evidence="5">
    <location>
        <begin position="21"/>
        <end position="152"/>
    </location>
</feature>
<dbReference type="InterPro" id="IPR050187">
    <property type="entry name" value="Lipid_Phosphate_FormReg"/>
</dbReference>
<dbReference type="Gene3D" id="2.60.200.40">
    <property type="match status" value="1"/>
</dbReference>
<accession>A0A286GHV8</accession>
<protein>
    <submittedName>
        <fullName evidence="6">Lipid kinase, YegS/Rv2252/BmrU family</fullName>
    </submittedName>
</protein>
<evidence type="ECO:0000256" key="3">
    <source>
        <dbReference type="ARBA" id="ARBA00022777"/>
    </source>
</evidence>
<dbReference type="PROSITE" id="PS50146">
    <property type="entry name" value="DAGK"/>
    <property type="match status" value="1"/>
</dbReference>
<dbReference type="PANTHER" id="PTHR12358">
    <property type="entry name" value="SPHINGOSINE KINASE"/>
    <property type="match status" value="1"/>
</dbReference>
<gene>
    <name evidence="6" type="ORF">SAMN05421508_104213</name>
</gene>
<proteinExistence type="predicted"/>
<sequence>MVFDSPRADRTAAADPAADRTTARRLTVIFNPTAGGNRRRRLHATLKHLAEAGCVVTLRETGKAGDAEVFAADAVPEDCDVLVVAGGDGTINEAINGLVAAGSRVPLGIIPLGTANVLAHEIGLPLAPRTVARALAEGPVRRIHLGRAGDRRFTLMAGAGFDAVVVEHVSLPLKRLLGKGAYVWEMLRQSRRYRFPTLTVTDHATGATHEAATAVALNGRRYGGPFVVVREGGLTEPCLDMVLLKRKGMWNVIRYSVGLATGRLADFADVEVLRSTAFTIDGGRAHEPVQGDGDIIARLPTRMSVADETVGLVFPA</sequence>
<evidence type="ECO:0000256" key="1">
    <source>
        <dbReference type="ARBA" id="ARBA00022679"/>
    </source>
</evidence>
<evidence type="ECO:0000256" key="4">
    <source>
        <dbReference type="ARBA" id="ARBA00022840"/>
    </source>
</evidence>
<dbReference type="Pfam" id="PF19279">
    <property type="entry name" value="YegS_C"/>
    <property type="match status" value="1"/>
</dbReference>
<dbReference type="InterPro" id="IPR045540">
    <property type="entry name" value="YegS/DAGK_C"/>
</dbReference>
<keyword evidence="3 6" id="KW-0418">Kinase</keyword>
<keyword evidence="7" id="KW-1185">Reference proteome</keyword>
<dbReference type="AlphaFoldDB" id="A0A286GHV8"/>
<reference evidence="6 7" key="1">
    <citation type="submission" date="2017-09" db="EMBL/GenBank/DDBJ databases">
        <authorList>
            <person name="Ehlers B."/>
            <person name="Leendertz F.H."/>
        </authorList>
    </citation>
    <scope>NUCLEOTIDE SEQUENCE [LARGE SCALE GENOMIC DNA]</scope>
    <source>
        <strain evidence="6 7">USBA 140</strain>
    </source>
</reference>
<evidence type="ECO:0000313" key="6">
    <source>
        <dbReference type="EMBL" id="SOD95062.1"/>
    </source>
</evidence>
<dbReference type="GO" id="GO:0005524">
    <property type="term" value="F:ATP binding"/>
    <property type="evidence" value="ECO:0007669"/>
    <property type="project" value="UniProtKB-KW"/>
</dbReference>
<dbReference type="PANTHER" id="PTHR12358:SF106">
    <property type="entry name" value="LIPID KINASE YEGS"/>
    <property type="match status" value="1"/>
</dbReference>
<organism evidence="6 7">
    <name type="scientific">Caenispirillum bisanense</name>
    <dbReference type="NCBI Taxonomy" id="414052"/>
    <lineage>
        <taxon>Bacteria</taxon>
        <taxon>Pseudomonadati</taxon>
        <taxon>Pseudomonadota</taxon>
        <taxon>Alphaproteobacteria</taxon>
        <taxon>Rhodospirillales</taxon>
        <taxon>Novispirillaceae</taxon>
        <taxon>Caenispirillum</taxon>
    </lineage>
</organism>
<evidence type="ECO:0000256" key="2">
    <source>
        <dbReference type="ARBA" id="ARBA00022741"/>
    </source>
</evidence>
<dbReference type="InterPro" id="IPR001206">
    <property type="entry name" value="Diacylglycerol_kinase_cat_dom"/>
</dbReference>
<keyword evidence="1" id="KW-0808">Transferase</keyword>
<dbReference type="InterPro" id="IPR017438">
    <property type="entry name" value="ATP-NAD_kinase_N"/>
</dbReference>
<dbReference type="EMBL" id="OCNJ01000004">
    <property type="protein sequence ID" value="SOD95062.1"/>
    <property type="molecule type" value="Genomic_DNA"/>
</dbReference>
<dbReference type="Gene3D" id="3.40.50.10330">
    <property type="entry name" value="Probable inorganic polyphosphate/atp-NAD kinase, domain 1"/>
    <property type="match status" value="1"/>
</dbReference>
<dbReference type="Pfam" id="PF00781">
    <property type="entry name" value="DAGK_cat"/>
    <property type="match status" value="1"/>
</dbReference>